<dbReference type="GO" id="GO:0010468">
    <property type="term" value="P:regulation of gene expression"/>
    <property type="evidence" value="ECO:0007669"/>
    <property type="project" value="TreeGrafter"/>
</dbReference>
<evidence type="ECO:0000256" key="10">
    <source>
        <dbReference type="ARBA" id="ARBA00022723"/>
    </source>
</evidence>
<keyword evidence="7 15" id="KW-0507">mRNA processing</keyword>
<dbReference type="PROSITE" id="PS50142">
    <property type="entry name" value="RNASE_3_2"/>
    <property type="match status" value="1"/>
</dbReference>
<dbReference type="GO" id="GO:0003725">
    <property type="term" value="F:double-stranded RNA binding"/>
    <property type="evidence" value="ECO:0007669"/>
    <property type="project" value="TreeGrafter"/>
</dbReference>
<dbReference type="Pfam" id="PF00035">
    <property type="entry name" value="dsrm"/>
    <property type="match status" value="1"/>
</dbReference>
<comment type="caution">
    <text evidence="18">The sequence shown here is derived from an EMBL/GenBank/DDBJ whole genome shotgun (WGS) entry which is preliminary data.</text>
</comment>
<dbReference type="PANTHER" id="PTHR11207">
    <property type="entry name" value="RIBONUCLEASE III"/>
    <property type="match status" value="1"/>
</dbReference>
<keyword evidence="8 15" id="KW-0819">tRNA processing</keyword>
<dbReference type="GO" id="GO:0019843">
    <property type="term" value="F:rRNA binding"/>
    <property type="evidence" value="ECO:0007669"/>
    <property type="project" value="UniProtKB-KW"/>
</dbReference>
<dbReference type="Gene3D" id="3.30.160.20">
    <property type="match status" value="1"/>
</dbReference>
<dbReference type="GO" id="GO:0005737">
    <property type="term" value="C:cytoplasm"/>
    <property type="evidence" value="ECO:0007669"/>
    <property type="project" value="UniProtKB-SubCell"/>
</dbReference>
<dbReference type="PANTHER" id="PTHR11207:SF0">
    <property type="entry name" value="RIBONUCLEASE 3"/>
    <property type="match status" value="1"/>
</dbReference>
<comment type="catalytic activity">
    <reaction evidence="1 15">
        <text>Endonucleolytic cleavage to 5'-phosphomonoester.</text>
        <dbReference type="EC" id="3.1.26.3"/>
    </reaction>
</comment>
<evidence type="ECO:0000256" key="11">
    <source>
        <dbReference type="ARBA" id="ARBA00022759"/>
    </source>
</evidence>
<dbReference type="InterPro" id="IPR036389">
    <property type="entry name" value="RNase_III_sf"/>
</dbReference>
<feature type="binding site" evidence="15">
    <location>
        <position position="47"/>
    </location>
    <ligand>
        <name>Mg(2+)</name>
        <dbReference type="ChEBI" id="CHEBI:18420"/>
    </ligand>
</feature>
<dbReference type="SMART" id="SM00535">
    <property type="entry name" value="RIBOc"/>
    <property type="match status" value="1"/>
</dbReference>
<feature type="active site" evidence="15">
    <location>
        <position position="51"/>
    </location>
</feature>
<keyword evidence="11 15" id="KW-0255">Endonuclease</keyword>
<feature type="domain" description="RNase III" evidence="17">
    <location>
        <begin position="6"/>
        <end position="134"/>
    </location>
</feature>
<evidence type="ECO:0000256" key="4">
    <source>
        <dbReference type="ARBA" id="ARBA00011738"/>
    </source>
</evidence>
<evidence type="ECO:0000256" key="14">
    <source>
        <dbReference type="ARBA" id="ARBA00022884"/>
    </source>
</evidence>
<dbReference type="EMBL" id="JACDUS010000001">
    <property type="protein sequence ID" value="MBA2879962.1"/>
    <property type="molecule type" value="Genomic_DNA"/>
</dbReference>
<gene>
    <name evidence="15" type="primary">rnc</name>
    <name evidence="18" type="ORF">HNR65_000269</name>
</gene>
<evidence type="ECO:0000256" key="6">
    <source>
        <dbReference type="ARBA" id="ARBA00022552"/>
    </source>
</evidence>
<keyword evidence="6 15" id="KW-0698">rRNA processing</keyword>
<protein>
    <recommendedName>
        <fullName evidence="15">Ribonuclease 3</fullName>
        <ecNumber evidence="15">3.1.26.3</ecNumber>
    </recommendedName>
    <alternativeName>
        <fullName evidence="15">Ribonuclease III</fullName>
        <shortName evidence="15">RNase III</shortName>
    </alternativeName>
</protein>
<comment type="subcellular location">
    <subcellularLocation>
        <location evidence="2 15">Cytoplasm</location>
    </subcellularLocation>
</comment>
<dbReference type="NCBIfam" id="TIGR02191">
    <property type="entry name" value="RNaseIII"/>
    <property type="match status" value="1"/>
</dbReference>
<dbReference type="GO" id="GO:0006364">
    <property type="term" value="P:rRNA processing"/>
    <property type="evidence" value="ECO:0007669"/>
    <property type="project" value="UniProtKB-UniRule"/>
</dbReference>
<keyword evidence="15" id="KW-0699">rRNA-binding</keyword>
<organism evidence="18 19">
    <name type="scientific">Desulfosalsimonas propionicica</name>
    <dbReference type="NCBI Taxonomy" id="332175"/>
    <lineage>
        <taxon>Bacteria</taxon>
        <taxon>Pseudomonadati</taxon>
        <taxon>Thermodesulfobacteriota</taxon>
        <taxon>Desulfobacteria</taxon>
        <taxon>Desulfobacterales</taxon>
        <taxon>Desulfosalsimonadaceae</taxon>
        <taxon>Desulfosalsimonas</taxon>
    </lineage>
</organism>
<dbReference type="FunFam" id="1.10.1520.10:FF:000001">
    <property type="entry name" value="Ribonuclease 3"/>
    <property type="match status" value="1"/>
</dbReference>
<proteinExistence type="inferred from homology"/>
<feature type="domain" description="DRBM" evidence="16">
    <location>
        <begin position="161"/>
        <end position="229"/>
    </location>
</feature>
<comment type="subunit">
    <text evidence="4 15">Homodimer.</text>
</comment>
<keyword evidence="12 15" id="KW-0378">Hydrolase</keyword>
<dbReference type="GO" id="GO:0042802">
    <property type="term" value="F:identical protein binding"/>
    <property type="evidence" value="ECO:0007669"/>
    <property type="project" value="UniProtKB-ARBA"/>
</dbReference>
<feature type="active site" evidence="15">
    <location>
        <position position="123"/>
    </location>
</feature>
<dbReference type="Gene3D" id="1.10.1520.10">
    <property type="entry name" value="Ribonuclease III domain"/>
    <property type="match status" value="1"/>
</dbReference>
<dbReference type="GO" id="GO:0006397">
    <property type="term" value="P:mRNA processing"/>
    <property type="evidence" value="ECO:0007669"/>
    <property type="project" value="UniProtKB-UniRule"/>
</dbReference>
<comment type="cofactor">
    <cofactor evidence="15">
        <name>Mg(2+)</name>
        <dbReference type="ChEBI" id="CHEBI:18420"/>
    </cofactor>
</comment>
<dbReference type="AlphaFoldDB" id="A0A7W0HJA0"/>
<dbReference type="SMART" id="SM00358">
    <property type="entry name" value="DSRM"/>
    <property type="match status" value="1"/>
</dbReference>
<dbReference type="EC" id="3.1.26.3" evidence="15"/>
<evidence type="ECO:0000256" key="12">
    <source>
        <dbReference type="ARBA" id="ARBA00022801"/>
    </source>
</evidence>
<feature type="binding site" evidence="15">
    <location>
        <position position="120"/>
    </location>
    <ligand>
        <name>Mg(2+)</name>
        <dbReference type="ChEBI" id="CHEBI:18420"/>
    </ligand>
</feature>
<evidence type="ECO:0000256" key="1">
    <source>
        <dbReference type="ARBA" id="ARBA00000109"/>
    </source>
</evidence>
<name>A0A7W0HJA0_9BACT</name>
<dbReference type="GO" id="GO:0004525">
    <property type="term" value="F:ribonuclease III activity"/>
    <property type="evidence" value="ECO:0007669"/>
    <property type="project" value="UniProtKB-UniRule"/>
</dbReference>
<accession>A0A7W0HJA0</accession>
<evidence type="ECO:0000313" key="18">
    <source>
        <dbReference type="EMBL" id="MBA2879962.1"/>
    </source>
</evidence>
<dbReference type="SUPFAM" id="SSF54768">
    <property type="entry name" value="dsRNA-binding domain-like"/>
    <property type="match status" value="1"/>
</dbReference>
<evidence type="ECO:0000256" key="3">
    <source>
        <dbReference type="ARBA" id="ARBA00010183"/>
    </source>
</evidence>
<dbReference type="CDD" id="cd10845">
    <property type="entry name" value="DSRM_RNAse_III_family"/>
    <property type="match status" value="1"/>
</dbReference>
<evidence type="ECO:0000256" key="9">
    <source>
        <dbReference type="ARBA" id="ARBA00022722"/>
    </source>
</evidence>
<keyword evidence="9 15" id="KW-0540">Nuclease</keyword>
<dbReference type="HAMAP" id="MF_00104">
    <property type="entry name" value="RNase_III"/>
    <property type="match status" value="1"/>
</dbReference>
<reference evidence="18 19" key="1">
    <citation type="submission" date="2020-07" db="EMBL/GenBank/DDBJ databases">
        <title>Genomic Encyclopedia of Type Strains, Phase IV (KMG-IV): sequencing the most valuable type-strain genomes for metagenomic binning, comparative biology and taxonomic classification.</title>
        <authorList>
            <person name="Goeker M."/>
        </authorList>
    </citation>
    <scope>NUCLEOTIDE SEQUENCE [LARGE SCALE GENOMIC DNA]</scope>
    <source>
        <strain evidence="18 19">DSM 17721</strain>
    </source>
</reference>
<dbReference type="SUPFAM" id="SSF69065">
    <property type="entry name" value="RNase III domain-like"/>
    <property type="match status" value="1"/>
</dbReference>
<dbReference type="InterPro" id="IPR000999">
    <property type="entry name" value="RNase_III_dom"/>
</dbReference>
<evidence type="ECO:0000259" key="16">
    <source>
        <dbReference type="PROSITE" id="PS50137"/>
    </source>
</evidence>
<dbReference type="FunFam" id="3.30.160.20:FF:000003">
    <property type="entry name" value="Ribonuclease 3"/>
    <property type="match status" value="1"/>
</dbReference>
<dbReference type="RefSeq" id="WP_181549641.1">
    <property type="nucleotide sequence ID" value="NZ_JACDUS010000001.1"/>
</dbReference>
<keyword evidence="10 15" id="KW-0479">Metal-binding</keyword>
<evidence type="ECO:0000256" key="5">
    <source>
        <dbReference type="ARBA" id="ARBA00022490"/>
    </source>
</evidence>
<evidence type="ECO:0000256" key="15">
    <source>
        <dbReference type="HAMAP-Rule" id="MF_00104"/>
    </source>
</evidence>
<comment type="similarity">
    <text evidence="3">Belongs to the ribonuclease III family.</text>
</comment>
<evidence type="ECO:0000259" key="17">
    <source>
        <dbReference type="PROSITE" id="PS50142"/>
    </source>
</evidence>
<keyword evidence="14 15" id="KW-0694">RNA-binding</keyword>
<keyword evidence="19" id="KW-1185">Reference proteome</keyword>
<evidence type="ECO:0000256" key="13">
    <source>
        <dbReference type="ARBA" id="ARBA00022842"/>
    </source>
</evidence>
<dbReference type="Pfam" id="PF14622">
    <property type="entry name" value="Ribonucleas_3_3"/>
    <property type="match status" value="1"/>
</dbReference>
<sequence>MHTPDFSELETSLEYRFASRQTLATALRHRSFVHEQNGPMEDNERLEFLGDAVLNLIVSHLLMDRFPGLAEGDLSRVRAGLVNENRLAAAAKNIGLGRYLQLGKGEQRSHGQQKFSILADAFEALVAAVYIDGGFARVFEVISRHFAVFLDAIEEKEPTYDFKSLLQEYVQGRHQDMPAYEIIEESGPDHDKTFRVALSVSGIRVYGTGKNKKGAEQDAAQKAYARLTSEPE</sequence>
<dbReference type="InterPro" id="IPR011907">
    <property type="entry name" value="RNase_III"/>
</dbReference>
<dbReference type="PROSITE" id="PS50137">
    <property type="entry name" value="DS_RBD"/>
    <property type="match status" value="1"/>
</dbReference>
<dbReference type="PROSITE" id="PS00517">
    <property type="entry name" value="RNASE_3_1"/>
    <property type="match status" value="1"/>
</dbReference>
<dbReference type="InterPro" id="IPR014720">
    <property type="entry name" value="dsRBD_dom"/>
</dbReference>
<dbReference type="Proteomes" id="UP000525298">
    <property type="component" value="Unassembled WGS sequence"/>
</dbReference>
<evidence type="ECO:0000256" key="2">
    <source>
        <dbReference type="ARBA" id="ARBA00004496"/>
    </source>
</evidence>
<feature type="binding site" evidence="15">
    <location>
        <position position="123"/>
    </location>
    <ligand>
        <name>Mg(2+)</name>
        <dbReference type="ChEBI" id="CHEBI:18420"/>
    </ligand>
</feature>
<dbReference type="GO" id="GO:0008033">
    <property type="term" value="P:tRNA processing"/>
    <property type="evidence" value="ECO:0007669"/>
    <property type="project" value="UniProtKB-KW"/>
</dbReference>
<dbReference type="GO" id="GO:0046872">
    <property type="term" value="F:metal ion binding"/>
    <property type="evidence" value="ECO:0007669"/>
    <property type="project" value="UniProtKB-KW"/>
</dbReference>
<keyword evidence="5 15" id="KW-0963">Cytoplasm</keyword>
<evidence type="ECO:0000256" key="8">
    <source>
        <dbReference type="ARBA" id="ARBA00022694"/>
    </source>
</evidence>
<comment type="function">
    <text evidence="15">Digests double-stranded RNA. Involved in the processing of primary rRNA transcript to yield the immediate precursors to the large and small rRNAs (23S and 16S). Processes some mRNAs, and tRNAs when they are encoded in the rRNA operon. Processes pre-crRNA and tracrRNA of type II CRISPR loci if present in the organism.</text>
</comment>
<evidence type="ECO:0000313" key="19">
    <source>
        <dbReference type="Proteomes" id="UP000525298"/>
    </source>
</evidence>
<keyword evidence="13 15" id="KW-0460">Magnesium</keyword>
<evidence type="ECO:0000256" key="7">
    <source>
        <dbReference type="ARBA" id="ARBA00022664"/>
    </source>
</evidence>
<dbReference type="CDD" id="cd00593">
    <property type="entry name" value="RIBOc"/>
    <property type="match status" value="1"/>
</dbReference>